<dbReference type="CDD" id="cd09917">
    <property type="entry name" value="F-box_SF"/>
    <property type="match status" value="1"/>
</dbReference>
<dbReference type="Gene3D" id="2.60.40.10">
    <property type="entry name" value="Immunoglobulins"/>
    <property type="match status" value="1"/>
</dbReference>
<evidence type="ECO:0008006" key="3">
    <source>
        <dbReference type="Google" id="ProtNLM"/>
    </source>
</evidence>
<dbReference type="SUPFAM" id="SSF52058">
    <property type="entry name" value="L domain-like"/>
    <property type="match status" value="1"/>
</dbReference>
<dbReference type="Proteomes" id="UP000807025">
    <property type="component" value="Unassembled WGS sequence"/>
</dbReference>
<gene>
    <name evidence="1" type="ORF">BDN71DRAFT_1502478</name>
</gene>
<sequence length="501" mass="56600">MAGTELADPCAKGEGLSLRPHLHRLPTELIIKIISIVEGFQHCPKPPLTACALVSHSWNTLCRPHMFHRVNLYQSTIYYQLSSLHFQLPHLSQYIHTLTFNGCAAATIVSKAEWFPACFAWLTNLHKLWLMSGMDGPLPAVSLAMFAAPQLRKLYILGLRFDGVYDLLSLFPPALEELILDIKFDRSPDNIVKRELELKALRIPGIWLDTLRSLKILCGFKSILAIPHLIECPNLACLVVSCRPGPEPLYLPPWLPASLLELVLSCGPHSVIPHFGRALRPALVTLSMRSLRTSPYLDLFTWARDCIESLPDPHAIRALTINIDSGYYHYPTLSDYEMFSQFLYHLRGNDYGSCLQSIILHIKLLAQTSTASYTPDGVEAWELAKLEKGFAQLVEDNVLDTDLILLSPDQEPEGSAPPVWDLQYHAFFNIMFVYIRDINTTIIAIYRHRSPLDTALHTLPQSINAVMRLDHRLKAFAKVVDLQPGQSKKVVLNLDKYTFSY</sequence>
<organism evidence="1 2">
    <name type="scientific">Pleurotus eryngii</name>
    <name type="common">Boletus of the steppes</name>
    <dbReference type="NCBI Taxonomy" id="5323"/>
    <lineage>
        <taxon>Eukaryota</taxon>
        <taxon>Fungi</taxon>
        <taxon>Dikarya</taxon>
        <taxon>Basidiomycota</taxon>
        <taxon>Agaricomycotina</taxon>
        <taxon>Agaricomycetes</taxon>
        <taxon>Agaricomycetidae</taxon>
        <taxon>Agaricales</taxon>
        <taxon>Pleurotineae</taxon>
        <taxon>Pleurotaceae</taxon>
        <taxon>Pleurotus</taxon>
    </lineage>
</organism>
<dbReference type="SUPFAM" id="SSF81383">
    <property type="entry name" value="F-box domain"/>
    <property type="match status" value="1"/>
</dbReference>
<evidence type="ECO:0000313" key="2">
    <source>
        <dbReference type="Proteomes" id="UP000807025"/>
    </source>
</evidence>
<accession>A0A9P6DJY3</accession>
<keyword evidence="2" id="KW-1185">Reference proteome</keyword>
<dbReference type="EMBL" id="MU154529">
    <property type="protein sequence ID" value="KAF9499990.1"/>
    <property type="molecule type" value="Genomic_DNA"/>
</dbReference>
<dbReference type="OrthoDB" id="47059at2759"/>
<dbReference type="InterPro" id="IPR013783">
    <property type="entry name" value="Ig-like_fold"/>
</dbReference>
<protein>
    <recommendedName>
        <fullName evidence="3">F-box domain-containing protein</fullName>
    </recommendedName>
</protein>
<dbReference type="AlphaFoldDB" id="A0A9P6DJY3"/>
<name>A0A9P6DJY3_PLEER</name>
<proteinExistence type="predicted"/>
<dbReference type="InterPro" id="IPR036047">
    <property type="entry name" value="F-box-like_dom_sf"/>
</dbReference>
<evidence type="ECO:0000313" key="1">
    <source>
        <dbReference type="EMBL" id="KAF9499990.1"/>
    </source>
</evidence>
<comment type="caution">
    <text evidence="1">The sequence shown here is derived from an EMBL/GenBank/DDBJ whole genome shotgun (WGS) entry which is preliminary data.</text>
</comment>
<reference evidence="1" key="1">
    <citation type="submission" date="2020-11" db="EMBL/GenBank/DDBJ databases">
        <authorList>
            <consortium name="DOE Joint Genome Institute"/>
            <person name="Ahrendt S."/>
            <person name="Riley R."/>
            <person name="Andreopoulos W."/>
            <person name="Labutti K."/>
            <person name="Pangilinan J."/>
            <person name="Ruiz-Duenas F.J."/>
            <person name="Barrasa J.M."/>
            <person name="Sanchez-Garcia M."/>
            <person name="Camarero S."/>
            <person name="Miyauchi S."/>
            <person name="Serrano A."/>
            <person name="Linde D."/>
            <person name="Babiker R."/>
            <person name="Drula E."/>
            <person name="Ayuso-Fernandez I."/>
            <person name="Pacheco R."/>
            <person name="Padilla G."/>
            <person name="Ferreira P."/>
            <person name="Barriuso J."/>
            <person name="Kellner H."/>
            <person name="Castanera R."/>
            <person name="Alfaro M."/>
            <person name="Ramirez L."/>
            <person name="Pisabarro A.G."/>
            <person name="Kuo A."/>
            <person name="Tritt A."/>
            <person name="Lipzen A."/>
            <person name="He G."/>
            <person name="Yan M."/>
            <person name="Ng V."/>
            <person name="Cullen D."/>
            <person name="Martin F."/>
            <person name="Rosso M.-N."/>
            <person name="Henrissat B."/>
            <person name="Hibbett D."/>
            <person name="Martinez A.T."/>
            <person name="Grigoriev I.V."/>
        </authorList>
    </citation>
    <scope>NUCLEOTIDE SEQUENCE</scope>
    <source>
        <strain evidence="1">ATCC 90797</strain>
    </source>
</reference>